<dbReference type="SUPFAM" id="SSF81383">
    <property type="entry name" value="F-box domain"/>
    <property type="match status" value="1"/>
</dbReference>
<keyword evidence="3" id="KW-1185">Reference proteome</keyword>
<dbReference type="AlphaFoldDB" id="A0AAV9XJ57"/>
<evidence type="ECO:0000313" key="3">
    <source>
        <dbReference type="Proteomes" id="UP001365542"/>
    </source>
</evidence>
<dbReference type="Proteomes" id="UP001365542">
    <property type="component" value="Unassembled WGS sequence"/>
</dbReference>
<reference evidence="2 3" key="1">
    <citation type="submission" date="2019-10" db="EMBL/GenBank/DDBJ databases">
        <authorList>
            <person name="Palmer J.M."/>
        </authorList>
    </citation>
    <scope>NUCLEOTIDE SEQUENCE [LARGE SCALE GENOMIC DNA]</scope>
    <source>
        <strain evidence="2 3">TWF694</strain>
    </source>
</reference>
<name>A0AAV9XJ57_9PEZI</name>
<organism evidence="2 3">
    <name type="scientific">Orbilia ellipsospora</name>
    <dbReference type="NCBI Taxonomy" id="2528407"/>
    <lineage>
        <taxon>Eukaryota</taxon>
        <taxon>Fungi</taxon>
        <taxon>Dikarya</taxon>
        <taxon>Ascomycota</taxon>
        <taxon>Pezizomycotina</taxon>
        <taxon>Orbiliomycetes</taxon>
        <taxon>Orbiliales</taxon>
        <taxon>Orbiliaceae</taxon>
        <taxon>Orbilia</taxon>
    </lineage>
</organism>
<comment type="caution">
    <text evidence="2">The sequence shown here is derived from an EMBL/GenBank/DDBJ whole genome shotgun (WGS) entry which is preliminary data.</text>
</comment>
<feature type="domain" description="F-box" evidence="1">
    <location>
        <begin position="12"/>
        <end position="53"/>
    </location>
</feature>
<dbReference type="Pfam" id="PF12937">
    <property type="entry name" value="F-box-like"/>
    <property type="match status" value="1"/>
</dbReference>
<accession>A0AAV9XJ57</accession>
<proteinExistence type="predicted"/>
<dbReference type="InterPro" id="IPR001810">
    <property type="entry name" value="F-box_dom"/>
</dbReference>
<sequence>MPKLDSPKSRLETLPLELKIGILEFLPSLYDLDALSLTCTTFYNISKTHVWTSAQRRLFAGGELSELLKALATLKRYARDGENKSKLSDVFPQPYIRNPTNNTEYLNRLVQYRNVIRWFSRRFFADMFKIFGSSRTGKDSSGGDINQTSFRPSRAETIRVDQAFLVQWIYAEITYIFVERRPTDMEEIERFVPGDKRGLQTPLDLGVMCNVQIYLMKILAPLVLRHVETKPGDEILAMSKKAECLDLYHRRGIPNVLQWKLGLDGLKELLESPPDVQDAIIAKHYNHAANYNPAKEFEGQYIGHFARVVDGMWEMETNKTGIKYHHRPLWRQKGGRYRKYAAPWNQSMEFELAAAFYDDERLKNMGFYLPWSVDGDDSPQHGDLGLEEQLKQDGCQCLDDWACYNQTKPERQIWLRFGYTNRREGLWDNRDDVFSLDN</sequence>
<gene>
    <name evidence="2" type="ORF">TWF694_007369</name>
</gene>
<dbReference type="InterPro" id="IPR036047">
    <property type="entry name" value="F-box-like_dom_sf"/>
</dbReference>
<evidence type="ECO:0000313" key="2">
    <source>
        <dbReference type="EMBL" id="KAK6541566.1"/>
    </source>
</evidence>
<dbReference type="CDD" id="cd09917">
    <property type="entry name" value="F-box_SF"/>
    <property type="match status" value="1"/>
</dbReference>
<evidence type="ECO:0000259" key="1">
    <source>
        <dbReference type="Pfam" id="PF12937"/>
    </source>
</evidence>
<dbReference type="EMBL" id="JAVHJO010000003">
    <property type="protein sequence ID" value="KAK6541566.1"/>
    <property type="molecule type" value="Genomic_DNA"/>
</dbReference>
<protein>
    <recommendedName>
        <fullName evidence="1">F-box domain-containing protein</fullName>
    </recommendedName>
</protein>